<dbReference type="Gene3D" id="2.60.120.200">
    <property type="match status" value="1"/>
</dbReference>
<dbReference type="GeneID" id="65567259"/>
<evidence type="ECO:0000256" key="1">
    <source>
        <dbReference type="SAM" id="Phobius"/>
    </source>
</evidence>
<evidence type="ECO:0000313" key="3">
    <source>
        <dbReference type="Proteomes" id="UP000680656"/>
    </source>
</evidence>
<dbReference type="InterPro" id="IPR013320">
    <property type="entry name" value="ConA-like_dom_sf"/>
</dbReference>
<accession>A0A8E7AWS2</accession>
<name>A0A8E7AWS2_9EURY</name>
<dbReference type="AlphaFoldDB" id="A0A8E7AWS2"/>
<keyword evidence="1" id="KW-1133">Transmembrane helix</keyword>
<keyword evidence="3" id="KW-1185">Reference proteome</keyword>
<dbReference type="SUPFAM" id="SSF49899">
    <property type="entry name" value="Concanavalin A-like lectins/glucanases"/>
    <property type="match status" value="1"/>
</dbReference>
<dbReference type="RefSeq" id="WP_214419593.1">
    <property type="nucleotide sequence ID" value="NZ_CP075546.1"/>
</dbReference>
<evidence type="ECO:0008006" key="4">
    <source>
        <dbReference type="Google" id="ProtNLM"/>
    </source>
</evidence>
<keyword evidence="1" id="KW-0472">Membrane</keyword>
<proteinExistence type="predicted"/>
<dbReference type="KEGG" id="mrtj:KHC33_16010"/>
<keyword evidence="1" id="KW-0812">Transmembrane</keyword>
<sequence length="349" mass="38250">MTPMQVREKPPESSPFEHAVSQLISSILIVSLAVALGAITLVVYSDLILKPIEKSAYIAVEGNVSKPAEYEVFTLRHLQGDVGYFGNHGEGYPLYIQASSGSLSAKAVPDPAEITWKPGMILYVYRNTTDFVVTDDLSTIAGAQKFDGSEIQVSVVDSTNDILIYSKSQGIGGPVEEEFARGPGFTIYGWERFTSPPAPTSSDQHWATMVVDGNRDNNRRFHLQHNQLNNRFEFALRTTQMATTNQQARWIQSPSGPQQDVWYCITGTYNQTDGRIRLYINGNEVSSSTLDSSGIAPSPGFYQIGGPQGVTFSSVANQRKLLGDVRGVTTVEEVLLPDEILSIYSKGNP</sequence>
<protein>
    <recommendedName>
        <fullName evidence="4">LamG domain-containing protein</fullName>
    </recommendedName>
</protein>
<evidence type="ECO:0000313" key="2">
    <source>
        <dbReference type="EMBL" id="QVV88790.1"/>
    </source>
</evidence>
<dbReference type="Pfam" id="PF13385">
    <property type="entry name" value="Laminin_G_3"/>
    <property type="match status" value="1"/>
</dbReference>
<organism evidence="2 3">
    <name type="scientific">Methanospirillum purgamenti</name>
    <dbReference type="NCBI Taxonomy" id="2834276"/>
    <lineage>
        <taxon>Archaea</taxon>
        <taxon>Methanobacteriati</taxon>
        <taxon>Methanobacteriota</taxon>
        <taxon>Stenosarchaea group</taxon>
        <taxon>Methanomicrobia</taxon>
        <taxon>Methanomicrobiales</taxon>
        <taxon>Methanospirillaceae</taxon>
        <taxon>Methanospirillum</taxon>
    </lineage>
</organism>
<gene>
    <name evidence="2" type="ORF">KHC33_16010</name>
</gene>
<feature type="transmembrane region" description="Helical" evidence="1">
    <location>
        <begin position="20"/>
        <end position="44"/>
    </location>
</feature>
<dbReference type="EMBL" id="CP075546">
    <property type="protein sequence ID" value="QVV88790.1"/>
    <property type="molecule type" value="Genomic_DNA"/>
</dbReference>
<dbReference type="Proteomes" id="UP000680656">
    <property type="component" value="Chromosome"/>
</dbReference>
<reference evidence="2 3" key="1">
    <citation type="submission" date="2021-05" db="EMBL/GenBank/DDBJ databases">
        <title>A novel Methanospirillum isolate from a pyrite-forming mixed culture.</title>
        <authorList>
            <person name="Bunk B."/>
            <person name="Sproer C."/>
            <person name="Spring S."/>
            <person name="Pester M."/>
        </authorList>
    </citation>
    <scope>NUCLEOTIDE SEQUENCE [LARGE SCALE GENOMIC DNA]</scope>
    <source>
        <strain evidence="2 3">J.3.6.1-F.2.7.3</strain>
    </source>
</reference>